<dbReference type="EMBL" id="ML978739">
    <property type="protein sequence ID" value="KAF2084625.1"/>
    <property type="molecule type" value="Genomic_DNA"/>
</dbReference>
<gene>
    <name evidence="4" type="ORF">K490DRAFT_48643</name>
</gene>
<dbReference type="Pfam" id="PF08240">
    <property type="entry name" value="ADH_N"/>
    <property type="match status" value="1"/>
</dbReference>
<dbReference type="Pfam" id="PF00107">
    <property type="entry name" value="ADH_zinc_N"/>
    <property type="match status" value="1"/>
</dbReference>
<evidence type="ECO:0000259" key="3">
    <source>
        <dbReference type="Pfam" id="PF08240"/>
    </source>
</evidence>
<dbReference type="PANTHER" id="PTHR43677:SF4">
    <property type="entry name" value="QUINONE OXIDOREDUCTASE-LIKE PROTEIN 2"/>
    <property type="match status" value="1"/>
</dbReference>
<name>A0A9P4HMZ3_9PEZI</name>
<dbReference type="SUPFAM" id="SSF50129">
    <property type="entry name" value="GroES-like"/>
    <property type="match status" value="1"/>
</dbReference>
<feature type="domain" description="Alcohol dehydrogenase-like N-terminal" evidence="3">
    <location>
        <begin position="48"/>
        <end position="161"/>
    </location>
</feature>
<dbReference type="SUPFAM" id="SSF51735">
    <property type="entry name" value="NAD(P)-binding Rossmann-fold domains"/>
    <property type="match status" value="1"/>
</dbReference>
<dbReference type="CDD" id="cd05188">
    <property type="entry name" value="MDR"/>
    <property type="match status" value="1"/>
</dbReference>
<feature type="region of interest" description="Disordered" evidence="1">
    <location>
        <begin position="1"/>
        <end position="49"/>
    </location>
</feature>
<dbReference type="GO" id="GO:0016491">
    <property type="term" value="F:oxidoreductase activity"/>
    <property type="evidence" value="ECO:0007669"/>
    <property type="project" value="TreeGrafter"/>
</dbReference>
<feature type="domain" description="Alcohol dehydrogenase-like C-terminal" evidence="2">
    <location>
        <begin position="213"/>
        <end position="354"/>
    </location>
</feature>
<dbReference type="AlphaFoldDB" id="A0A9P4HMZ3"/>
<evidence type="ECO:0000256" key="1">
    <source>
        <dbReference type="SAM" id="MobiDB-lite"/>
    </source>
</evidence>
<dbReference type="GO" id="GO:0005739">
    <property type="term" value="C:mitochondrion"/>
    <property type="evidence" value="ECO:0007669"/>
    <property type="project" value="TreeGrafter"/>
</dbReference>
<evidence type="ECO:0000313" key="4">
    <source>
        <dbReference type="EMBL" id="KAF2084625.1"/>
    </source>
</evidence>
<proteinExistence type="predicted"/>
<sequence length="402" mass="41932">MSTTEHTSPHHRAVLITSTSTSTTSDPSAPRSITLANLPTPPSPPPHGTVLISPLAAPLSANSRKIWTGATKYPLFPPLVPGGNCVARVLAVPADAVTLKPGMLVFFDCTVRGRDDPDAATTLVGIHAGAGEKSLKLGREVWRNGTMAEVASVPVENVHVLDEEKLCGQDGLGYEIADLAKLGQCVTAYGGLGDAGVGPGDTVVVAPATGAFGGAAVNMALGMGCRVVAAGRSGEKLKRLEDGFKNPMLRTVKLVSEIEKDTAALMEAVGPKGAECYIDWMPTSASSTLKSGETPAHIKPCISAVRPRGTVSVMGGIMGDVMLPYGQIMFKNLTVRGTLMYTRPQVVQTIKMLENGNLKLGKGAGVAAARKFPLEDIEGALDAVDETEGGWNKNAVLTPCEW</sequence>
<evidence type="ECO:0000313" key="5">
    <source>
        <dbReference type="Proteomes" id="UP000799776"/>
    </source>
</evidence>
<dbReference type="InterPro" id="IPR011032">
    <property type="entry name" value="GroES-like_sf"/>
</dbReference>
<dbReference type="InterPro" id="IPR051397">
    <property type="entry name" value="Zn-ADH-like_protein"/>
</dbReference>
<organism evidence="4 5">
    <name type="scientific">Saccharata proteae CBS 121410</name>
    <dbReference type="NCBI Taxonomy" id="1314787"/>
    <lineage>
        <taxon>Eukaryota</taxon>
        <taxon>Fungi</taxon>
        <taxon>Dikarya</taxon>
        <taxon>Ascomycota</taxon>
        <taxon>Pezizomycotina</taxon>
        <taxon>Dothideomycetes</taxon>
        <taxon>Dothideomycetes incertae sedis</taxon>
        <taxon>Botryosphaeriales</taxon>
        <taxon>Saccharataceae</taxon>
        <taxon>Saccharata</taxon>
    </lineage>
</organism>
<dbReference type="OrthoDB" id="5407715at2759"/>
<dbReference type="Proteomes" id="UP000799776">
    <property type="component" value="Unassembled WGS sequence"/>
</dbReference>
<reference evidence="4" key="1">
    <citation type="journal article" date="2020" name="Stud. Mycol.">
        <title>101 Dothideomycetes genomes: a test case for predicting lifestyles and emergence of pathogens.</title>
        <authorList>
            <person name="Haridas S."/>
            <person name="Albert R."/>
            <person name="Binder M."/>
            <person name="Bloem J."/>
            <person name="Labutti K."/>
            <person name="Salamov A."/>
            <person name="Andreopoulos B."/>
            <person name="Baker S."/>
            <person name="Barry K."/>
            <person name="Bills G."/>
            <person name="Bluhm B."/>
            <person name="Cannon C."/>
            <person name="Castanera R."/>
            <person name="Culley D."/>
            <person name="Daum C."/>
            <person name="Ezra D."/>
            <person name="Gonzalez J."/>
            <person name="Henrissat B."/>
            <person name="Kuo A."/>
            <person name="Liang C."/>
            <person name="Lipzen A."/>
            <person name="Lutzoni F."/>
            <person name="Magnuson J."/>
            <person name="Mondo S."/>
            <person name="Nolan M."/>
            <person name="Ohm R."/>
            <person name="Pangilinan J."/>
            <person name="Park H.-J."/>
            <person name="Ramirez L."/>
            <person name="Alfaro M."/>
            <person name="Sun H."/>
            <person name="Tritt A."/>
            <person name="Yoshinaga Y."/>
            <person name="Zwiers L.-H."/>
            <person name="Turgeon B."/>
            <person name="Goodwin S."/>
            <person name="Spatafora J."/>
            <person name="Crous P."/>
            <person name="Grigoriev I."/>
        </authorList>
    </citation>
    <scope>NUCLEOTIDE SEQUENCE</scope>
    <source>
        <strain evidence="4">CBS 121410</strain>
    </source>
</reference>
<comment type="caution">
    <text evidence="4">The sequence shown here is derived from an EMBL/GenBank/DDBJ whole genome shotgun (WGS) entry which is preliminary data.</text>
</comment>
<dbReference type="InterPro" id="IPR036291">
    <property type="entry name" value="NAD(P)-bd_dom_sf"/>
</dbReference>
<evidence type="ECO:0000259" key="2">
    <source>
        <dbReference type="Pfam" id="PF00107"/>
    </source>
</evidence>
<dbReference type="PANTHER" id="PTHR43677">
    <property type="entry name" value="SHORT-CHAIN DEHYDROGENASE/REDUCTASE"/>
    <property type="match status" value="1"/>
</dbReference>
<keyword evidence="5" id="KW-1185">Reference proteome</keyword>
<accession>A0A9P4HMZ3</accession>
<dbReference type="InterPro" id="IPR013149">
    <property type="entry name" value="ADH-like_C"/>
</dbReference>
<dbReference type="InterPro" id="IPR013154">
    <property type="entry name" value="ADH-like_N"/>
</dbReference>
<dbReference type="Gene3D" id="3.40.50.720">
    <property type="entry name" value="NAD(P)-binding Rossmann-like Domain"/>
    <property type="match status" value="1"/>
</dbReference>
<protein>
    <submittedName>
        <fullName evidence="4">Isopropanol dehydrogenase</fullName>
    </submittedName>
</protein>
<dbReference type="Gene3D" id="3.90.180.10">
    <property type="entry name" value="Medium-chain alcohol dehydrogenases, catalytic domain"/>
    <property type="match status" value="1"/>
</dbReference>